<dbReference type="RefSeq" id="XP_026549450.1">
    <property type="nucleotide sequence ID" value="XM_026693665.1"/>
</dbReference>
<proteinExistence type="predicted"/>
<dbReference type="GeneID" id="113431333"/>
<dbReference type="Gene3D" id="1.20.58.2190">
    <property type="match status" value="1"/>
</dbReference>
<feature type="non-terminal residue" evidence="2">
    <location>
        <position position="227"/>
    </location>
</feature>
<evidence type="ECO:0000313" key="1">
    <source>
        <dbReference type="Proteomes" id="UP000504612"/>
    </source>
</evidence>
<accession>A0A6J1W2S0</accession>
<name>A0A6J1W2S0_9SAUR</name>
<keyword evidence="1" id="KW-1185">Reference proteome</keyword>
<protein>
    <submittedName>
        <fullName evidence="2">Uncharacterized protein LOC113431333</fullName>
    </submittedName>
</protein>
<dbReference type="Proteomes" id="UP000504612">
    <property type="component" value="Unplaced"/>
</dbReference>
<sequence>MSSSSSLYPVHAFPTFVPLPILANGVLQRRICCPHLLPGASSAALCLCSEVFPPPTPLSPPTTPVVLPPRPRRSLRFASLFFFFGCCCSTSPRFRFPAGGCFFPAAASCKAGKEEPEMGEAARTFGAVRQELVNSLIRNPSEQNAELLQRLVEAPLTPAEKYLQINVKGILRANVKEQFQVCLRLICTAFQILEKYGRNLLHPRKPYFWRMVKFNNPVFRDTVDTIQ</sequence>
<reference evidence="2" key="1">
    <citation type="submission" date="2025-08" db="UniProtKB">
        <authorList>
            <consortium name="RefSeq"/>
        </authorList>
    </citation>
    <scope>IDENTIFICATION</scope>
</reference>
<dbReference type="KEGG" id="nss:113431333"/>
<evidence type="ECO:0000313" key="2">
    <source>
        <dbReference type="RefSeq" id="XP_026549450.1"/>
    </source>
</evidence>
<dbReference type="InterPro" id="IPR036339">
    <property type="entry name" value="PUB-like_dom_sf"/>
</dbReference>
<gene>
    <name evidence="2" type="primary">LOC113431333</name>
</gene>
<dbReference type="SUPFAM" id="SSF143503">
    <property type="entry name" value="PUG domain-like"/>
    <property type="match status" value="1"/>
</dbReference>
<organism evidence="1 2">
    <name type="scientific">Notechis scutatus</name>
    <name type="common">mainland tiger snake</name>
    <dbReference type="NCBI Taxonomy" id="8663"/>
    <lineage>
        <taxon>Eukaryota</taxon>
        <taxon>Metazoa</taxon>
        <taxon>Chordata</taxon>
        <taxon>Craniata</taxon>
        <taxon>Vertebrata</taxon>
        <taxon>Euteleostomi</taxon>
        <taxon>Lepidosauria</taxon>
        <taxon>Squamata</taxon>
        <taxon>Bifurcata</taxon>
        <taxon>Unidentata</taxon>
        <taxon>Episquamata</taxon>
        <taxon>Toxicofera</taxon>
        <taxon>Serpentes</taxon>
        <taxon>Colubroidea</taxon>
        <taxon>Elapidae</taxon>
        <taxon>Hydrophiinae</taxon>
        <taxon>Notechis</taxon>
    </lineage>
</organism>
<dbReference type="AlphaFoldDB" id="A0A6J1W2S0"/>